<organism evidence="2 3">
    <name type="scientific">Facklamia languida CCUG 37842</name>
    <dbReference type="NCBI Taxonomy" id="883113"/>
    <lineage>
        <taxon>Bacteria</taxon>
        <taxon>Bacillati</taxon>
        <taxon>Bacillota</taxon>
        <taxon>Bacilli</taxon>
        <taxon>Lactobacillales</taxon>
        <taxon>Aerococcaceae</taxon>
        <taxon>Facklamia</taxon>
    </lineage>
</organism>
<dbReference type="Proteomes" id="UP000006190">
    <property type="component" value="Unassembled WGS sequence"/>
</dbReference>
<evidence type="ECO:0000313" key="3">
    <source>
        <dbReference type="Proteomes" id="UP000006190"/>
    </source>
</evidence>
<proteinExistence type="predicted"/>
<dbReference type="AlphaFoldDB" id="H3NIN4"/>
<dbReference type="STRING" id="883113.HMPREF9708_00723"/>
<evidence type="ECO:0000256" key="1">
    <source>
        <dbReference type="SAM" id="MobiDB-lite"/>
    </source>
</evidence>
<dbReference type="PATRIC" id="fig|883113.3.peg.723"/>
<protein>
    <submittedName>
        <fullName evidence="2">Uncharacterized protein</fullName>
    </submittedName>
</protein>
<name>H3NIN4_9LACT</name>
<evidence type="ECO:0000313" key="2">
    <source>
        <dbReference type="EMBL" id="EHR37335.1"/>
    </source>
</evidence>
<feature type="compositionally biased region" description="Basic and acidic residues" evidence="1">
    <location>
        <begin position="44"/>
        <end position="55"/>
    </location>
</feature>
<feature type="region of interest" description="Disordered" evidence="1">
    <location>
        <begin position="1"/>
        <end position="69"/>
    </location>
</feature>
<feature type="non-terminal residue" evidence="2">
    <location>
        <position position="1"/>
    </location>
</feature>
<comment type="caution">
    <text evidence="2">The sequence shown here is derived from an EMBL/GenBank/DDBJ whole genome shotgun (WGS) entry which is preliminary data.</text>
</comment>
<sequence length="406" mass="45340">LPSNGVNPEAPFAPVEEVTEPLPSNGVNPEAPFAPVEEEEEEVTEPRKPNYKDPEAPFAPVEDEDDEEDLEFEILPGYKVEEAIGADGKIYKRLVPIEEEVEEETPEKDDNFKVIEPGYKKTLVDVKYPAPTEEASENVATTRSEIEKDLKEVSAFYAAGLDMIIKNEKNSQSTKDFYQPYYDAALNDQGQTILADYLDHYRKAKDDDTITLEQLVLDSVGKKGGIYETITVTAAKKLNISGVEEGQDASYYRRQMINNPLLYKNIKKKWNTAKENYGAYAPRKEAQETVNKVYADMTDLLEKGTAAYRAVTGNKEATQNDALAAGLDYYRKVANKPEATLQDVVEELANFGFNTNGALELAKQYAKEATSLSDVTEHYKETMGEKVYKYIQEGTGKILEGIGEGN</sequence>
<accession>H3NIN4</accession>
<reference evidence="2 3" key="1">
    <citation type="submission" date="2012-01" db="EMBL/GenBank/DDBJ databases">
        <title>The Genome Sequence of Facklamia languida CCUG 37842.</title>
        <authorList>
            <consortium name="The Broad Institute Genome Sequencing Platform"/>
            <person name="Earl A."/>
            <person name="Ward D."/>
            <person name="Feldgarden M."/>
            <person name="Gevers D."/>
            <person name="Huys G."/>
            <person name="Young S.K."/>
            <person name="Zeng Q."/>
            <person name="Gargeya S."/>
            <person name="Fitzgerald M."/>
            <person name="Haas B."/>
            <person name="Abouelleil A."/>
            <person name="Alvarado L."/>
            <person name="Arachchi H.M."/>
            <person name="Berlin A."/>
            <person name="Chapman S.B."/>
            <person name="Gearin G."/>
            <person name="Goldberg J."/>
            <person name="Griggs A."/>
            <person name="Gujja S."/>
            <person name="Hansen M."/>
            <person name="Heiman D."/>
            <person name="Howarth C."/>
            <person name="Larimer J."/>
            <person name="Lui A."/>
            <person name="MacDonald P.J.P."/>
            <person name="McCowen C."/>
            <person name="Montmayeur A."/>
            <person name="Murphy C."/>
            <person name="Neiman D."/>
            <person name="Pearson M."/>
            <person name="Priest M."/>
            <person name="Roberts A."/>
            <person name="Saif S."/>
            <person name="Shea T."/>
            <person name="Sisk P."/>
            <person name="Stolte C."/>
            <person name="Sykes S."/>
            <person name="Wortman J."/>
            <person name="Nusbaum C."/>
            <person name="Birren B."/>
        </authorList>
    </citation>
    <scope>NUCLEOTIDE SEQUENCE [LARGE SCALE GENOMIC DNA]</scope>
    <source>
        <strain evidence="2 3">CCUG 37842</strain>
    </source>
</reference>
<dbReference type="HOGENOM" id="CLU_678835_0_0_9"/>
<gene>
    <name evidence="2" type="ORF">HMPREF9708_00723</name>
</gene>
<dbReference type="EMBL" id="AGEG01000007">
    <property type="protein sequence ID" value="EHR37335.1"/>
    <property type="molecule type" value="Genomic_DNA"/>
</dbReference>
<keyword evidence="3" id="KW-1185">Reference proteome</keyword>